<keyword evidence="2" id="KW-1185">Reference proteome</keyword>
<accession>A0ACB9C5B9</accession>
<dbReference type="EMBL" id="CM042051">
    <property type="protein sequence ID" value="KAI3729527.1"/>
    <property type="molecule type" value="Genomic_DNA"/>
</dbReference>
<comment type="caution">
    <text evidence="1">The sequence shown here is derived from an EMBL/GenBank/DDBJ whole genome shotgun (WGS) entry which is preliminary data.</text>
</comment>
<proteinExistence type="predicted"/>
<name>A0ACB9C5B9_ARCLA</name>
<organism evidence="1 2">
    <name type="scientific">Arctium lappa</name>
    <name type="common">Greater burdock</name>
    <name type="synonym">Lappa major</name>
    <dbReference type="NCBI Taxonomy" id="4217"/>
    <lineage>
        <taxon>Eukaryota</taxon>
        <taxon>Viridiplantae</taxon>
        <taxon>Streptophyta</taxon>
        <taxon>Embryophyta</taxon>
        <taxon>Tracheophyta</taxon>
        <taxon>Spermatophyta</taxon>
        <taxon>Magnoliopsida</taxon>
        <taxon>eudicotyledons</taxon>
        <taxon>Gunneridae</taxon>
        <taxon>Pentapetalae</taxon>
        <taxon>asterids</taxon>
        <taxon>campanulids</taxon>
        <taxon>Asterales</taxon>
        <taxon>Asteraceae</taxon>
        <taxon>Carduoideae</taxon>
        <taxon>Cardueae</taxon>
        <taxon>Arctiinae</taxon>
        <taxon>Arctium</taxon>
    </lineage>
</organism>
<reference evidence="1 2" key="2">
    <citation type="journal article" date="2022" name="Mol. Ecol. Resour.">
        <title>The genomes of chicory, endive, great burdock and yacon provide insights into Asteraceae paleo-polyploidization history and plant inulin production.</title>
        <authorList>
            <person name="Fan W."/>
            <person name="Wang S."/>
            <person name="Wang H."/>
            <person name="Wang A."/>
            <person name="Jiang F."/>
            <person name="Liu H."/>
            <person name="Zhao H."/>
            <person name="Xu D."/>
            <person name="Zhang Y."/>
        </authorList>
    </citation>
    <scope>NUCLEOTIDE SEQUENCE [LARGE SCALE GENOMIC DNA]</scope>
    <source>
        <strain evidence="2">cv. Niubang</strain>
    </source>
</reference>
<reference evidence="2" key="1">
    <citation type="journal article" date="2022" name="Mol. Ecol. Resour.">
        <title>The genomes of chicory, endive, great burdock and yacon provide insights into Asteraceae palaeo-polyploidization history and plant inulin production.</title>
        <authorList>
            <person name="Fan W."/>
            <person name="Wang S."/>
            <person name="Wang H."/>
            <person name="Wang A."/>
            <person name="Jiang F."/>
            <person name="Liu H."/>
            <person name="Zhao H."/>
            <person name="Xu D."/>
            <person name="Zhang Y."/>
        </authorList>
    </citation>
    <scope>NUCLEOTIDE SEQUENCE [LARGE SCALE GENOMIC DNA]</scope>
    <source>
        <strain evidence="2">cv. Niubang</strain>
    </source>
</reference>
<gene>
    <name evidence="1" type="ORF">L6452_18187</name>
</gene>
<sequence length="308" mass="36250">MDDNHLIVVIKVMKAYIHLLLVLANFAKWLIEYEQRHTERRTLRQRTFTRFQIRSIEIQRITRQSDIICVNELRMDRNAFAILCELLKTRGGLLDDGNVTIEEQVATFVNILAHHTKNRCLQVRFYRSGETISRYVHRVLSALLRLQDMLFNKATPVEDDCTDKRWKWFKGCLGAIDGTYIEVTVPESDKPRYRTRKGHIAINVLERCFGILKKRWAILRSPTFYPIKLQGRMVIACALLHNFIRTYMALDTEENTILTLEDMPIGEEMSESNDDVESIDVVETSNEWTQWRDDIAQEMFESWMSSRV</sequence>
<protein>
    <submittedName>
        <fullName evidence="1">Uncharacterized protein</fullName>
    </submittedName>
</protein>
<dbReference type="Proteomes" id="UP001055879">
    <property type="component" value="Linkage Group LG05"/>
</dbReference>
<evidence type="ECO:0000313" key="1">
    <source>
        <dbReference type="EMBL" id="KAI3729527.1"/>
    </source>
</evidence>
<evidence type="ECO:0000313" key="2">
    <source>
        <dbReference type="Proteomes" id="UP001055879"/>
    </source>
</evidence>